<evidence type="ECO:0008006" key="5">
    <source>
        <dbReference type="Google" id="ProtNLM"/>
    </source>
</evidence>
<proteinExistence type="predicted"/>
<protein>
    <recommendedName>
        <fullName evidence="5">Lipoprotein</fullName>
    </recommendedName>
</protein>
<accession>A0A0A2TGH0</accession>
<dbReference type="RefSeq" id="WP_036815008.1">
    <property type="nucleotide sequence ID" value="NZ_AVBF01000001.1"/>
</dbReference>
<evidence type="ECO:0000313" key="3">
    <source>
        <dbReference type="EMBL" id="KGP74664.1"/>
    </source>
</evidence>
<feature type="chain" id="PRO_5038813681" description="Lipoprotein" evidence="2">
    <location>
        <begin position="19"/>
        <end position="223"/>
    </location>
</feature>
<dbReference type="Proteomes" id="UP000030147">
    <property type="component" value="Unassembled WGS sequence"/>
</dbReference>
<dbReference type="OrthoDB" id="9974922at2"/>
<keyword evidence="4" id="KW-1185">Reference proteome</keyword>
<comment type="caution">
    <text evidence="3">The sequence shown here is derived from an EMBL/GenBank/DDBJ whole genome shotgun (WGS) entry which is preliminary data.</text>
</comment>
<dbReference type="eggNOG" id="ENOG5030CDR">
    <property type="taxonomic scope" value="Bacteria"/>
</dbReference>
<feature type="compositionally biased region" description="Low complexity" evidence="1">
    <location>
        <begin position="88"/>
        <end position="114"/>
    </location>
</feature>
<dbReference type="AlphaFoldDB" id="A0A0A2TGH0"/>
<organism evidence="3 4">
    <name type="scientific">Pontibacillus yanchengensis Y32</name>
    <dbReference type="NCBI Taxonomy" id="1385514"/>
    <lineage>
        <taxon>Bacteria</taxon>
        <taxon>Bacillati</taxon>
        <taxon>Bacillota</taxon>
        <taxon>Bacilli</taxon>
        <taxon>Bacillales</taxon>
        <taxon>Bacillaceae</taxon>
        <taxon>Pontibacillus</taxon>
    </lineage>
</organism>
<evidence type="ECO:0000313" key="4">
    <source>
        <dbReference type="Proteomes" id="UP000030147"/>
    </source>
</evidence>
<evidence type="ECO:0000256" key="2">
    <source>
        <dbReference type="SAM" id="SignalP"/>
    </source>
</evidence>
<feature type="region of interest" description="Disordered" evidence="1">
    <location>
        <begin position="22"/>
        <end position="145"/>
    </location>
</feature>
<gene>
    <name evidence="3" type="ORF">N782_00215</name>
</gene>
<dbReference type="EMBL" id="AVBF01000001">
    <property type="protein sequence ID" value="KGP74664.1"/>
    <property type="molecule type" value="Genomic_DNA"/>
</dbReference>
<feature type="compositionally biased region" description="Low complexity" evidence="1">
    <location>
        <begin position="122"/>
        <end position="137"/>
    </location>
</feature>
<feature type="signal peptide" evidence="2">
    <location>
        <begin position="1"/>
        <end position="18"/>
    </location>
</feature>
<dbReference type="PROSITE" id="PS51257">
    <property type="entry name" value="PROKAR_LIPOPROTEIN"/>
    <property type="match status" value="1"/>
</dbReference>
<reference evidence="3 4" key="1">
    <citation type="journal article" date="2015" name="Stand. Genomic Sci.">
        <title>High quality draft genome sequence of the moderately halophilic bacterium Pontibacillus yanchengensis Y32(T) and comparison among Pontibacillus genomes.</title>
        <authorList>
            <person name="Huang J."/>
            <person name="Qiao Z.X."/>
            <person name="Tang J.W."/>
            <person name="Wang G."/>
        </authorList>
    </citation>
    <scope>NUCLEOTIDE SEQUENCE [LARGE SCALE GENOMIC DNA]</scope>
    <source>
        <strain evidence="3 4">Y32</strain>
    </source>
</reference>
<keyword evidence="2" id="KW-0732">Signal</keyword>
<dbReference type="STRING" id="1385514.N782_00215"/>
<name>A0A0A2TGH0_9BACI</name>
<evidence type="ECO:0000256" key="1">
    <source>
        <dbReference type="SAM" id="MobiDB-lite"/>
    </source>
</evidence>
<sequence length="223" mass="23183">MLKKYIMPLFFTTFLVVAGCSSDGSTDLENADDMKDNEQSTDQEGSSDKKSNESSNDAGEGNSGNKDSKDGEDSSSGGGESDSDSDQGDSSSNSNDGSSEEGSANNSNSEEGSNSDGGGSATGDNSSDDGSANNSSNEPSGETRTFTFSEVNGNAVNILTGVNGVEIKLKDIKGATAKSSVYLKANDKKIDLTFNRERGSFRNIEITQADVDQLKNSKVVVKG</sequence>